<dbReference type="SUPFAM" id="SSF53756">
    <property type="entry name" value="UDP-Glycosyltransferase/glycogen phosphorylase"/>
    <property type="match status" value="1"/>
</dbReference>
<reference evidence="2" key="1">
    <citation type="journal article" date="2020" name="mSystems">
        <title>Genome- and Community-Level Interaction Insights into Carbon Utilization and Element Cycling Functions of Hydrothermarchaeota in Hydrothermal Sediment.</title>
        <authorList>
            <person name="Zhou Z."/>
            <person name="Liu Y."/>
            <person name="Xu W."/>
            <person name="Pan J."/>
            <person name="Luo Z.H."/>
            <person name="Li M."/>
        </authorList>
    </citation>
    <scope>NUCLEOTIDE SEQUENCE [LARGE SCALE GENOMIC DNA]</scope>
    <source>
        <strain evidence="2">SpSt-776</strain>
    </source>
</reference>
<gene>
    <name evidence="2" type="ORF">ENV62_10405</name>
</gene>
<evidence type="ECO:0000313" key="2">
    <source>
        <dbReference type="EMBL" id="HGB15629.1"/>
    </source>
</evidence>
<dbReference type="Pfam" id="PF13524">
    <property type="entry name" value="Glyco_trans_1_2"/>
    <property type="match status" value="1"/>
</dbReference>
<organism evidence="2">
    <name type="scientific">Desulfobacca acetoxidans</name>
    <dbReference type="NCBI Taxonomy" id="60893"/>
    <lineage>
        <taxon>Bacteria</taxon>
        <taxon>Pseudomonadati</taxon>
        <taxon>Thermodesulfobacteriota</taxon>
        <taxon>Desulfobaccia</taxon>
        <taxon>Desulfobaccales</taxon>
        <taxon>Desulfobaccaceae</taxon>
        <taxon>Desulfobacca</taxon>
    </lineage>
</organism>
<accession>A0A7C3WIP2</accession>
<name>A0A7C3WIP2_9BACT</name>
<feature type="domain" description="Spore protein YkvP/CgeB glycosyl transferase-like" evidence="1">
    <location>
        <begin position="174"/>
        <end position="322"/>
    </location>
</feature>
<dbReference type="EMBL" id="DTHB01000060">
    <property type="protein sequence ID" value="HGB15629.1"/>
    <property type="molecule type" value="Genomic_DNA"/>
</dbReference>
<proteinExistence type="predicted"/>
<dbReference type="InterPro" id="IPR055259">
    <property type="entry name" value="YkvP/CgeB_Glyco_trans-like"/>
</dbReference>
<protein>
    <recommendedName>
        <fullName evidence="1">Spore protein YkvP/CgeB glycosyl transferase-like domain-containing protein</fullName>
    </recommendedName>
</protein>
<comment type="caution">
    <text evidence="2">The sequence shown here is derived from an EMBL/GenBank/DDBJ whole genome shotgun (WGS) entry which is preliminary data.</text>
</comment>
<evidence type="ECO:0000259" key="1">
    <source>
        <dbReference type="Pfam" id="PF13524"/>
    </source>
</evidence>
<dbReference type="AlphaFoldDB" id="A0A7C3WIP2"/>
<sequence>MKIILAVPGHLRTVPMNFFVYQTLMTMGHEVKLFDFGLKYLPYRIIKKLSRNLFNEMLERNLKNLLDNYRPDVFFTIFGFDLRKGIIEYIKSKKIISICWWLNDPLQIQRSLSIAGYYDFYFTNAKGSLTDYHRAGLKNVLYLPAGCYPPVHKKFLGAEKTYEVGFAGDWDPLRERILSELAPKVNLAIWGPWKKKVAKNSILQGCIRKNGFFTPEEMTRMFNESYIVLNIHKWFGSFNFGLNPRVFEALGCGAFHLCDWKEELAEHYHLEKDLAVYNSVEELKEKTLFYLSNPQKAEAIAQEGFLKTQREHTYALRLTEMFDRCGLA</sequence>